<reference evidence="2 3" key="1">
    <citation type="journal article" date="2015" name="Genome Announc.">
        <title>Expanding the biotechnology potential of lactobacilli through comparative genomics of 213 strains and associated genera.</title>
        <authorList>
            <person name="Sun Z."/>
            <person name="Harris H.M."/>
            <person name="McCann A."/>
            <person name="Guo C."/>
            <person name="Argimon S."/>
            <person name="Zhang W."/>
            <person name="Yang X."/>
            <person name="Jeffery I.B."/>
            <person name="Cooney J.C."/>
            <person name="Kagawa T.F."/>
            <person name="Liu W."/>
            <person name="Song Y."/>
            <person name="Salvetti E."/>
            <person name="Wrobel A."/>
            <person name="Rasinkangas P."/>
            <person name="Parkhill J."/>
            <person name="Rea M.C."/>
            <person name="O'Sullivan O."/>
            <person name="Ritari J."/>
            <person name="Douillard F.P."/>
            <person name="Paul Ross R."/>
            <person name="Yang R."/>
            <person name="Briner A.E."/>
            <person name="Felis G.E."/>
            <person name="de Vos W.M."/>
            <person name="Barrangou R."/>
            <person name="Klaenhammer T.R."/>
            <person name="Caufield P.W."/>
            <person name="Cui Y."/>
            <person name="Zhang H."/>
            <person name="O'Toole P.W."/>
        </authorList>
    </citation>
    <scope>NUCLEOTIDE SEQUENCE [LARGE SCALE GENOMIC DNA]</scope>
    <source>
        <strain evidence="2 3">DSM 23365</strain>
    </source>
</reference>
<gene>
    <name evidence="2" type="ORF">FD14_GL000053</name>
</gene>
<dbReference type="OrthoDB" id="2329121at2"/>
<evidence type="ECO:0000313" key="2">
    <source>
        <dbReference type="EMBL" id="KRN26821.1"/>
    </source>
</evidence>
<comment type="caution">
    <text evidence="2">The sequence shown here is derived from an EMBL/GenBank/DDBJ whole genome shotgun (WGS) entry which is preliminary data.</text>
</comment>
<dbReference type="RefSeq" id="WP_054735331.1">
    <property type="nucleotide sequence ID" value="NZ_AYZM01000006.1"/>
</dbReference>
<proteinExistence type="predicted"/>
<dbReference type="AlphaFoldDB" id="A0A0R2FKG2"/>
<keyword evidence="3" id="KW-1185">Reference proteome</keyword>
<sequence length="144" mass="16723">MKKLGTSLIIAASLGVAFGVSNINTHASAATWHKGTPTVLRGKYRTAFKSVKPYYFRSYLHITTYKLQFWQNEYSHSKKYVSSANVFGINGKAKYRKLKAGLYEIRGNAYVDQTQTWYVKRYSHNRVRLTYTKSFAGQEYYQKY</sequence>
<accession>A0A0R2FKG2</accession>
<name>A0A0R2FKG2_9LACO</name>
<evidence type="ECO:0000256" key="1">
    <source>
        <dbReference type="SAM" id="SignalP"/>
    </source>
</evidence>
<dbReference type="Proteomes" id="UP000051442">
    <property type="component" value="Unassembled WGS sequence"/>
</dbReference>
<dbReference type="PATRIC" id="fig|1423804.4.peg.60"/>
<evidence type="ECO:0000313" key="3">
    <source>
        <dbReference type="Proteomes" id="UP000051442"/>
    </source>
</evidence>
<evidence type="ECO:0008006" key="4">
    <source>
        <dbReference type="Google" id="ProtNLM"/>
    </source>
</evidence>
<dbReference type="EMBL" id="AYZM01000006">
    <property type="protein sequence ID" value="KRN26821.1"/>
    <property type="molecule type" value="Genomic_DNA"/>
</dbReference>
<protein>
    <recommendedName>
        <fullName evidence="4">Surface layer protein A domain-containing protein</fullName>
    </recommendedName>
</protein>
<organism evidence="2 3">
    <name type="scientific">Secundilactobacillus similis DSM 23365 = JCM 2765</name>
    <dbReference type="NCBI Taxonomy" id="1423804"/>
    <lineage>
        <taxon>Bacteria</taxon>
        <taxon>Bacillati</taxon>
        <taxon>Bacillota</taxon>
        <taxon>Bacilli</taxon>
        <taxon>Lactobacillales</taxon>
        <taxon>Lactobacillaceae</taxon>
        <taxon>Secundilactobacillus</taxon>
    </lineage>
</organism>
<keyword evidence="1" id="KW-0732">Signal</keyword>
<feature type="chain" id="PRO_5006417033" description="Surface layer protein A domain-containing protein" evidence="1">
    <location>
        <begin position="30"/>
        <end position="144"/>
    </location>
</feature>
<feature type="signal peptide" evidence="1">
    <location>
        <begin position="1"/>
        <end position="29"/>
    </location>
</feature>